<dbReference type="AlphaFoldDB" id="A0AAN8UIP4"/>
<dbReference type="GO" id="GO:0016020">
    <property type="term" value="C:membrane"/>
    <property type="evidence" value="ECO:0007669"/>
    <property type="project" value="UniProtKB-SubCell"/>
</dbReference>
<feature type="transmembrane region" description="Helical" evidence="7">
    <location>
        <begin position="26"/>
        <end position="46"/>
    </location>
</feature>
<feature type="transmembrane region" description="Helical" evidence="7">
    <location>
        <begin position="230"/>
        <end position="251"/>
    </location>
</feature>
<feature type="transmembrane region" description="Helical" evidence="7">
    <location>
        <begin position="174"/>
        <end position="198"/>
    </location>
</feature>
<accession>A0AAN8UIP4</accession>
<gene>
    <name evidence="9" type="ORF">RJ641_019156</name>
</gene>
<sequence length="559" mass="61579">MVKAQTPFADLDEDGHPKRNGTWLNASAHIITAVIGSGVLSLAWAVAQLGWIAGPAALLIFALITWFASMLLVDCNKSPDPITRNRNYTYMDVVKANLGGIEVKLCGLAQYGYLVGATIGYTITCGINMVAMLRTNCFHKYGPHAECHRSGNPYMIIFGCMQLILSQTPNFHKLSFLSILAAIMSFSYAFIGVALSIAKITGQYGEGGNHVRASLTSVTVGADVTSEEKVWNILLALGNIAFAYGFLWSWLRYRQMMSLVLLVSAEEVDGWPSCTPFSTISKISMAIKLELIVAGSQLMIKPWRDQSEIVVIESFGKLTCAGSQALLVRLKLCYKMLMDTLESGPSKTKAMQKATTVAVSVTTLFYVLCGTTGYAAFGNKAPGNLLTGFELDKLFWLVDFANLCIVVHLIGAYQVYAQPFFQFVEKKCADRWPESGFIKATYSIHLPMFGNYDVNSFQLVWRSIYVITTTLVAIILPFFNDFLGLIGAIAFWPLTVFLPTEMHIRQTKIQRFSFTWICFKTLSLICLIVSLLAAAASTRGLIVSFKAFGIPVKLYVANS</sequence>
<evidence type="ECO:0000256" key="1">
    <source>
        <dbReference type="ARBA" id="ARBA00004370"/>
    </source>
</evidence>
<evidence type="ECO:0000256" key="7">
    <source>
        <dbReference type="SAM" id="Phobius"/>
    </source>
</evidence>
<feature type="transmembrane region" description="Helical" evidence="7">
    <location>
        <begin position="512"/>
        <end position="536"/>
    </location>
</feature>
<feature type="transmembrane region" description="Helical" evidence="7">
    <location>
        <begin position="354"/>
        <end position="374"/>
    </location>
</feature>
<evidence type="ECO:0000259" key="8">
    <source>
        <dbReference type="Pfam" id="PF01490"/>
    </source>
</evidence>
<feature type="domain" description="Amino acid transporter transmembrane" evidence="8">
    <location>
        <begin position="20"/>
        <end position="246"/>
    </location>
</feature>
<feature type="transmembrane region" description="Helical" evidence="7">
    <location>
        <begin position="482"/>
        <end position="500"/>
    </location>
</feature>
<comment type="subcellular location">
    <subcellularLocation>
        <location evidence="1">Membrane</location>
    </subcellularLocation>
</comment>
<evidence type="ECO:0000256" key="2">
    <source>
        <dbReference type="ARBA" id="ARBA00022448"/>
    </source>
</evidence>
<protein>
    <submittedName>
        <fullName evidence="9">Amino acid transporter, transmembrane domain</fullName>
    </submittedName>
</protein>
<dbReference type="PANTHER" id="PTHR48017">
    <property type="entry name" value="OS05G0424000 PROTEIN-RELATED"/>
    <property type="match status" value="1"/>
</dbReference>
<dbReference type="Proteomes" id="UP001370490">
    <property type="component" value="Unassembled WGS sequence"/>
</dbReference>
<evidence type="ECO:0000256" key="5">
    <source>
        <dbReference type="ARBA" id="ARBA00022989"/>
    </source>
</evidence>
<feature type="transmembrane region" description="Helical" evidence="7">
    <location>
        <begin position="52"/>
        <end position="73"/>
    </location>
</feature>
<dbReference type="GO" id="GO:0006865">
    <property type="term" value="P:amino acid transport"/>
    <property type="evidence" value="ECO:0007669"/>
    <property type="project" value="UniProtKB-KW"/>
</dbReference>
<evidence type="ECO:0000256" key="4">
    <source>
        <dbReference type="ARBA" id="ARBA00022970"/>
    </source>
</evidence>
<keyword evidence="2" id="KW-0813">Transport</keyword>
<comment type="caution">
    <text evidence="9">The sequence shown here is derived from an EMBL/GenBank/DDBJ whole genome shotgun (WGS) entry which is preliminary data.</text>
</comment>
<keyword evidence="10" id="KW-1185">Reference proteome</keyword>
<evidence type="ECO:0000256" key="3">
    <source>
        <dbReference type="ARBA" id="ARBA00022692"/>
    </source>
</evidence>
<keyword evidence="3 7" id="KW-0812">Transmembrane</keyword>
<feature type="transmembrane region" description="Helical" evidence="7">
    <location>
        <begin position="459"/>
        <end position="476"/>
    </location>
</feature>
<evidence type="ECO:0000313" key="10">
    <source>
        <dbReference type="Proteomes" id="UP001370490"/>
    </source>
</evidence>
<feature type="domain" description="Amino acid transporter transmembrane" evidence="8">
    <location>
        <begin position="277"/>
        <end position="542"/>
    </location>
</feature>
<organism evidence="9 10">
    <name type="scientific">Dillenia turbinata</name>
    <dbReference type="NCBI Taxonomy" id="194707"/>
    <lineage>
        <taxon>Eukaryota</taxon>
        <taxon>Viridiplantae</taxon>
        <taxon>Streptophyta</taxon>
        <taxon>Embryophyta</taxon>
        <taxon>Tracheophyta</taxon>
        <taxon>Spermatophyta</taxon>
        <taxon>Magnoliopsida</taxon>
        <taxon>eudicotyledons</taxon>
        <taxon>Gunneridae</taxon>
        <taxon>Pentapetalae</taxon>
        <taxon>Dilleniales</taxon>
        <taxon>Dilleniaceae</taxon>
        <taxon>Dillenia</taxon>
    </lineage>
</organism>
<keyword evidence="6 7" id="KW-0472">Membrane</keyword>
<evidence type="ECO:0000313" key="9">
    <source>
        <dbReference type="EMBL" id="KAK6916295.1"/>
    </source>
</evidence>
<name>A0AAN8UIP4_9MAGN</name>
<reference evidence="9 10" key="1">
    <citation type="submission" date="2023-12" db="EMBL/GenBank/DDBJ databases">
        <title>A high-quality genome assembly for Dillenia turbinata (Dilleniales).</title>
        <authorList>
            <person name="Chanderbali A."/>
        </authorList>
    </citation>
    <scope>NUCLEOTIDE SEQUENCE [LARGE SCALE GENOMIC DNA]</scope>
    <source>
        <strain evidence="9">LSX21</strain>
        <tissue evidence="9">Leaf</tissue>
    </source>
</reference>
<dbReference type="InterPro" id="IPR013057">
    <property type="entry name" value="AA_transpt_TM"/>
</dbReference>
<evidence type="ECO:0000256" key="6">
    <source>
        <dbReference type="ARBA" id="ARBA00023136"/>
    </source>
</evidence>
<proteinExistence type="predicted"/>
<keyword evidence="4" id="KW-0029">Amino-acid transport</keyword>
<feature type="transmembrane region" description="Helical" evidence="7">
    <location>
        <begin position="394"/>
        <end position="416"/>
    </location>
</feature>
<dbReference type="Pfam" id="PF01490">
    <property type="entry name" value="Aa_trans"/>
    <property type="match status" value="2"/>
</dbReference>
<keyword evidence="5 7" id="KW-1133">Transmembrane helix</keyword>
<dbReference type="EMBL" id="JBAMMX010000024">
    <property type="protein sequence ID" value="KAK6916295.1"/>
    <property type="molecule type" value="Genomic_DNA"/>
</dbReference>